<dbReference type="InterPro" id="IPR050126">
    <property type="entry name" value="Ap4A_hydrolase"/>
</dbReference>
<protein>
    <recommendedName>
        <fullName evidence="3">bis(5'-nucleosyl)-tetraphosphatase (symmetrical)</fullName>
        <ecNumber evidence="3">3.6.1.41</ecNumber>
    </recommendedName>
    <alternativeName>
        <fullName evidence="6">Ap4A hydrolase</fullName>
    </alternativeName>
    <alternativeName>
        <fullName evidence="5">Diadenosine 5',5'''-P1,P4-tetraphosphate pyrophosphohydrolase</fullName>
    </alternativeName>
    <alternativeName>
        <fullName evidence="7">Diadenosine tetraphosphatase</fullName>
    </alternativeName>
</protein>
<dbReference type="GO" id="GO:0110154">
    <property type="term" value="P:RNA decapping"/>
    <property type="evidence" value="ECO:0007669"/>
    <property type="project" value="TreeGrafter"/>
</dbReference>
<dbReference type="PANTHER" id="PTHR42850">
    <property type="entry name" value="METALLOPHOSPHOESTERASE"/>
    <property type="match status" value="1"/>
</dbReference>
<dbReference type="GO" id="GO:0016791">
    <property type="term" value="F:phosphatase activity"/>
    <property type="evidence" value="ECO:0007669"/>
    <property type="project" value="TreeGrafter"/>
</dbReference>
<evidence type="ECO:0000256" key="5">
    <source>
        <dbReference type="ARBA" id="ARBA00031248"/>
    </source>
</evidence>
<dbReference type="EC" id="3.6.1.41" evidence="3"/>
<accession>A0A9Q8TYH0</accession>
<evidence type="ECO:0000256" key="6">
    <source>
        <dbReference type="ARBA" id="ARBA00032248"/>
    </source>
</evidence>
<evidence type="ECO:0000259" key="9">
    <source>
        <dbReference type="Pfam" id="PF00149"/>
    </source>
</evidence>
<dbReference type="GO" id="GO:0005737">
    <property type="term" value="C:cytoplasm"/>
    <property type="evidence" value="ECO:0007669"/>
    <property type="project" value="TreeGrafter"/>
</dbReference>
<evidence type="ECO:0000256" key="8">
    <source>
        <dbReference type="ARBA" id="ARBA00049417"/>
    </source>
</evidence>
<evidence type="ECO:0000256" key="7">
    <source>
        <dbReference type="ARBA" id="ARBA00033210"/>
    </source>
</evidence>
<gene>
    <name evidence="10" type="ORF">M9B40_00340</name>
</gene>
<proteinExistence type="inferred from homology"/>
<name>A0A9Q8TYH0_9GAMM</name>
<reference evidence="10" key="1">
    <citation type="submission" date="2022-05" db="EMBL/GenBank/DDBJ databases">
        <title>Single-amplified genomics reveal most streamlined microbe among free-living bacteria.</title>
        <authorList>
            <person name="Roda-Garcia J."/>
            <person name="Haro-Moreno J.M."/>
            <person name="Rodriguez-Valera F."/>
            <person name="Almagro-Moreno S."/>
            <person name="Lopez-Perez M."/>
        </authorList>
    </citation>
    <scope>NUCLEOTIDE SEQUENCE</scope>
    <source>
        <strain evidence="10">TMED112-D2-2</strain>
    </source>
</reference>
<comment type="function">
    <text evidence="1">Hydrolyzes diadenosine 5',5'''-P1,P4-tetraphosphate to yield ADP.</text>
</comment>
<dbReference type="SUPFAM" id="SSF56300">
    <property type="entry name" value="Metallo-dependent phosphatases"/>
    <property type="match status" value="1"/>
</dbReference>
<dbReference type="InterPro" id="IPR029052">
    <property type="entry name" value="Metallo-depent_PP-like"/>
</dbReference>
<evidence type="ECO:0000313" key="11">
    <source>
        <dbReference type="Proteomes" id="UP001056381"/>
    </source>
</evidence>
<evidence type="ECO:0000256" key="2">
    <source>
        <dbReference type="ARBA" id="ARBA00005419"/>
    </source>
</evidence>
<dbReference type="PANTHER" id="PTHR42850:SF11">
    <property type="entry name" value="BIS(5'-NUCLEOSYL)-TETRAPHOSPHATASE [SYMMETRICAL]"/>
    <property type="match status" value="1"/>
</dbReference>
<dbReference type="Proteomes" id="UP001056381">
    <property type="component" value="Chromosome"/>
</dbReference>
<dbReference type="PIRSF" id="PIRSF000903">
    <property type="entry name" value="B5n-ttraPtase_sm"/>
    <property type="match status" value="1"/>
</dbReference>
<sequence length="272" mass="31118">MNNKSKFVIGDIQGCYKEFKNLLKLIDPNKENKFFCVGDLVNRGPESEKVVDYVLENKVKSVLGNHDLHLMAILAGVRKHNDKKDTMTKIISKNKSVEILDYFLNFPFAKVLSNETKKTLVVHAGVLPTWSIEDVKAANEELISSLKSNPEKFLDQMYGDRRKAISKSTNKKNRRRYLVNVFTRMRFITKENKLDLNTKIKKSPKQKYQPWFNYKHKALKEVDSIVFGHWAALKGVTNNNKIKGVDLGCVWGGSLAAININDRSIITVDSQK</sequence>
<dbReference type="AlphaFoldDB" id="A0A9Q8TYH0"/>
<dbReference type="GO" id="GO:0008803">
    <property type="term" value="F:bis(5'-nucleosyl)-tetraphosphatase (symmetrical) activity"/>
    <property type="evidence" value="ECO:0007669"/>
    <property type="project" value="UniProtKB-EC"/>
</dbReference>
<evidence type="ECO:0000256" key="4">
    <source>
        <dbReference type="ARBA" id="ARBA00022801"/>
    </source>
</evidence>
<keyword evidence="11" id="KW-1185">Reference proteome</keyword>
<evidence type="ECO:0000256" key="3">
    <source>
        <dbReference type="ARBA" id="ARBA00012506"/>
    </source>
</evidence>
<organism evidence="10 11">
    <name type="scientific">SAR86 cluster bacterium</name>
    <dbReference type="NCBI Taxonomy" id="2030880"/>
    <lineage>
        <taxon>Bacteria</taxon>
        <taxon>Pseudomonadati</taxon>
        <taxon>Pseudomonadota</taxon>
        <taxon>Gammaproteobacteria</taxon>
        <taxon>SAR86 cluster</taxon>
    </lineage>
</organism>
<comment type="catalytic activity">
    <reaction evidence="8">
        <text>P(1),P(4)-bis(5'-adenosyl) tetraphosphate + H2O = 2 ADP + 2 H(+)</text>
        <dbReference type="Rhea" id="RHEA:24252"/>
        <dbReference type="ChEBI" id="CHEBI:15377"/>
        <dbReference type="ChEBI" id="CHEBI:15378"/>
        <dbReference type="ChEBI" id="CHEBI:58141"/>
        <dbReference type="ChEBI" id="CHEBI:456216"/>
        <dbReference type="EC" id="3.6.1.41"/>
    </reaction>
</comment>
<comment type="similarity">
    <text evidence="2">Belongs to the Ap4A hydrolase family.</text>
</comment>
<feature type="domain" description="Calcineurin-like phosphoesterase" evidence="9">
    <location>
        <begin position="8"/>
        <end position="156"/>
    </location>
</feature>
<dbReference type="Pfam" id="PF00149">
    <property type="entry name" value="Metallophos"/>
    <property type="match status" value="1"/>
</dbReference>
<evidence type="ECO:0000313" key="10">
    <source>
        <dbReference type="EMBL" id="URQ63249.1"/>
    </source>
</evidence>
<keyword evidence="4 10" id="KW-0378">Hydrolase</keyword>
<evidence type="ECO:0000256" key="1">
    <source>
        <dbReference type="ARBA" id="ARBA00003413"/>
    </source>
</evidence>
<dbReference type="NCBIfam" id="NF001204">
    <property type="entry name" value="PRK00166.1"/>
    <property type="match status" value="1"/>
</dbReference>
<dbReference type="Gene3D" id="3.60.21.10">
    <property type="match status" value="1"/>
</dbReference>
<dbReference type="EMBL" id="CP097966">
    <property type="protein sequence ID" value="URQ63249.1"/>
    <property type="molecule type" value="Genomic_DNA"/>
</dbReference>
<dbReference type="InterPro" id="IPR004617">
    <property type="entry name" value="ApaH"/>
</dbReference>
<dbReference type="InterPro" id="IPR004843">
    <property type="entry name" value="Calcineurin-like_PHP"/>
</dbReference>